<evidence type="ECO:0000259" key="2">
    <source>
        <dbReference type="Pfam" id="PF00582"/>
    </source>
</evidence>
<dbReference type="SUPFAM" id="SSF52402">
    <property type="entry name" value="Adenine nucleotide alpha hydrolases-like"/>
    <property type="match status" value="2"/>
</dbReference>
<dbReference type="OrthoDB" id="105697at2157"/>
<dbReference type="Proteomes" id="UP000823736">
    <property type="component" value="Unassembled WGS sequence"/>
</dbReference>
<feature type="domain" description="UspA" evidence="2">
    <location>
        <begin position="148"/>
        <end position="281"/>
    </location>
</feature>
<gene>
    <name evidence="3" type="ORF">J2753_001631</name>
</gene>
<evidence type="ECO:0000256" key="1">
    <source>
        <dbReference type="ARBA" id="ARBA00008791"/>
    </source>
</evidence>
<organism evidence="3 4">
    <name type="scientific">Halolamina salifodinae</name>
    <dbReference type="NCBI Taxonomy" id="1202767"/>
    <lineage>
        <taxon>Archaea</taxon>
        <taxon>Methanobacteriati</taxon>
        <taxon>Methanobacteriota</taxon>
        <taxon>Stenosarchaea group</taxon>
        <taxon>Halobacteria</taxon>
        <taxon>Halobacteriales</taxon>
        <taxon>Haloferacaceae</taxon>
    </lineage>
</organism>
<comment type="caution">
    <text evidence="3">The sequence shown here is derived from an EMBL/GenBank/DDBJ whole genome shotgun (WGS) entry which is preliminary data.</text>
</comment>
<dbReference type="InterPro" id="IPR006015">
    <property type="entry name" value="Universal_stress_UspA"/>
</dbReference>
<proteinExistence type="inferred from homology"/>
<accession>A0A8T4GYC1</accession>
<dbReference type="InterPro" id="IPR006016">
    <property type="entry name" value="UspA"/>
</dbReference>
<dbReference type="PANTHER" id="PTHR46268">
    <property type="entry name" value="STRESS RESPONSE PROTEIN NHAX"/>
    <property type="match status" value="1"/>
</dbReference>
<dbReference type="InterPro" id="IPR014729">
    <property type="entry name" value="Rossmann-like_a/b/a_fold"/>
</dbReference>
<dbReference type="EMBL" id="JAGGLC010000003">
    <property type="protein sequence ID" value="MBP1987133.1"/>
    <property type="molecule type" value="Genomic_DNA"/>
</dbReference>
<protein>
    <submittedName>
        <fullName evidence="3">Nucleotide-binding universal stress UspA family protein</fullName>
    </submittedName>
</protein>
<dbReference type="Gene3D" id="3.40.50.620">
    <property type="entry name" value="HUPs"/>
    <property type="match status" value="2"/>
</dbReference>
<name>A0A8T4GYC1_9EURY</name>
<dbReference type="AlphaFoldDB" id="A0A8T4GYC1"/>
<feature type="domain" description="UspA" evidence="2">
    <location>
        <begin position="1"/>
        <end position="136"/>
    </location>
</feature>
<reference evidence="3" key="1">
    <citation type="submission" date="2021-03" db="EMBL/GenBank/DDBJ databases">
        <title>Genomic Encyclopedia of Type Strains, Phase IV (KMG-IV): sequencing the most valuable type-strain genomes for metagenomic binning, comparative biology and taxonomic classification.</title>
        <authorList>
            <person name="Goeker M."/>
        </authorList>
    </citation>
    <scope>NUCLEOTIDE SEQUENCE</scope>
    <source>
        <strain evidence="3">DSM 26232</strain>
    </source>
</reference>
<keyword evidence="4" id="KW-1185">Reference proteome</keyword>
<dbReference type="Pfam" id="PF00582">
    <property type="entry name" value="Usp"/>
    <property type="match status" value="2"/>
</dbReference>
<evidence type="ECO:0000313" key="3">
    <source>
        <dbReference type="EMBL" id="MBP1987133.1"/>
    </source>
</evidence>
<comment type="similarity">
    <text evidence="1">Belongs to the universal stress protein A family.</text>
</comment>
<dbReference type="RefSeq" id="WP_209491412.1">
    <property type="nucleotide sequence ID" value="NZ_JAGGLC010000003.1"/>
</dbReference>
<evidence type="ECO:0000313" key="4">
    <source>
        <dbReference type="Proteomes" id="UP000823736"/>
    </source>
</evidence>
<sequence length="284" mass="29941">MYDRILLPVDEAAVESSLLYHAAELATWDDASVELLFVADTTRDSVTVADGDLIDVLVGEGEDVVAEAADVLDSLGVDYSTSVQQGTPARTIVDYAEREGHDLIAMPTHGREGLSRYLLGSVTGKVVRLASMPVLTAPIESEGFAFPYDDLLLPTDGSEAALRAARHGLDFAAELGASVHVVSATDDSLLANAGEAVGDGKRTSQAAVDKVVEAAESRGVDEVTTHLETGDPDEVIREIVDREELDAIVMGATGRQGIERVLLGSVAEKTVRTADIPVITVGDD</sequence>
<dbReference type="CDD" id="cd00293">
    <property type="entry name" value="USP-like"/>
    <property type="match status" value="2"/>
</dbReference>
<dbReference type="PANTHER" id="PTHR46268:SF6">
    <property type="entry name" value="UNIVERSAL STRESS PROTEIN UP12"/>
    <property type="match status" value="1"/>
</dbReference>
<dbReference type="PRINTS" id="PR01438">
    <property type="entry name" value="UNVRSLSTRESS"/>
</dbReference>